<evidence type="ECO:0000313" key="4">
    <source>
        <dbReference type="Proteomes" id="UP000515873"/>
    </source>
</evidence>
<keyword evidence="1 3" id="KW-0378">Hydrolase</keyword>
<dbReference type="Proteomes" id="UP000515873">
    <property type="component" value="Chromosome"/>
</dbReference>
<dbReference type="SUPFAM" id="SSF53474">
    <property type="entry name" value="alpha/beta-Hydrolases"/>
    <property type="match status" value="1"/>
</dbReference>
<dbReference type="RefSeq" id="WP_187055734.1">
    <property type="nucleotide sequence ID" value="NZ_CP060412.1"/>
</dbReference>
<name>A0A7G8Q0E6_9GAMM</name>
<dbReference type="Gene3D" id="3.40.50.1820">
    <property type="entry name" value="alpha/beta hydrolase"/>
    <property type="match status" value="1"/>
</dbReference>
<dbReference type="PANTHER" id="PTHR43798:SF31">
    <property type="entry name" value="AB HYDROLASE SUPERFAMILY PROTEIN YCLE"/>
    <property type="match status" value="1"/>
</dbReference>
<dbReference type="InterPro" id="IPR029058">
    <property type="entry name" value="AB_hydrolase_fold"/>
</dbReference>
<organism evidence="3 4">
    <name type="scientific">Dyella telluris</name>
    <dbReference type="NCBI Taxonomy" id="2763498"/>
    <lineage>
        <taxon>Bacteria</taxon>
        <taxon>Pseudomonadati</taxon>
        <taxon>Pseudomonadota</taxon>
        <taxon>Gammaproteobacteria</taxon>
        <taxon>Lysobacterales</taxon>
        <taxon>Rhodanobacteraceae</taxon>
        <taxon>Dyella</taxon>
    </lineage>
</organism>
<keyword evidence="4" id="KW-1185">Reference proteome</keyword>
<protein>
    <submittedName>
        <fullName evidence="3">Alpha/beta hydrolase</fullName>
    </submittedName>
</protein>
<dbReference type="InterPro" id="IPR050266">
    <property type="entry name" value="AB_hydrolase_sf"/>
</dbReference>
<reference evidence="3 4" key="1">
    <citation type="submission" date="2020-08" db="EMBL/GenBank/DDBJ databases">
        <title>Dyella sp. G9 isolated from forest soil.</title>
        <authorList>
            <person name="Fu J."/>
            <person name="Qiu L."/>
        </authorList>
    </citation>
    <scope>NUCLEOTIDE SEQUENCE [LARGE SCALE GENOMIC DNA]</scope>
    <source>
        <strain evidence="3 4">G9</strain>
    </source>
</reference>
<gene>
    <name evidence="3" type="ORF">H8F01_14160</name>
</gene>
<proteinExistence type="predicted"/>
<accession>A0A7G8Q0E6</accession>
<dbReference type="KEGG" id="dtl:H8F01_14160"/>
<dbReference type="AlphaFoldDB" id="A0A7G8Q0E6"/>
<evidence type="ECO:0000313" key="3">
    <source>
        <dbReference type="EMBL" id="QNK00254.1"/>
    </source>
</evidence>
<dbReference type="Pfam" id="PF00561">
    <property type="entry name" value="Abhydrolase_1"/>
    <property type="match status" value="1"/>
</dbReference>
<evidence type="ECO:0000259" key="2">
    <source>
        <dbReference type="Pfam" id="PF00561"/>
    </source>
</evidence>
<feature type="domain" description="AB hydrolase-1" evidence="2">
    <location>
        <begin position="21"/>
        <end position="154"/>
    </location>
</feature>
<dbReference type="GO" id="GO:0016020">
    <property type="term" value="C:membrane"/>
    <property type="evidence" value="ECO:0007669"/>
    <property type="project" value="TreeGrafter"/>
</dbReference>
<dbReference type="InterPro" id="IPR000073">
    <property type="entry name" value="AB_hydrolase_1"/>
</dbReference>
<dbReference type="PRINTS" id="PR00111">
    <property type="entry name" value="ABHYDROLASE"/>
</dbReference>
<evidence type="ECO:0000256" key="1">
    <source>
        <dbReference type="ARBA" id="ARBA00022801"/>
    </source>
</evidence>
<dbReference type="EMBL" id="CP060412">
    <property type="protein sequence ID" value="QNK00254.1"/>
    <property type="molecule type" value="Genomic_DNA"/>
</dbReference>
<dbReference type="GO" id="GO:0016787">
    <property type="term" value="F:hydrolase activity"/>
    <property type="evidence" value="ECO:0007669"/>
    <property type="project" value="UniProtKB-KW"/>
</dbReference>
<sequence>MPSFTTNDGVTLAYEDWGRGKPMLFVHSWALDSQMWAPHMLHFNAHGMRTIAMDRRGHGRSDRPGHGYGYDRLADDLAALIEHLDLRDLTLVGHSMGSVECIRLLARHGSERIARVILLSPVSLHYVDDKGLPLPASMFEPALDAIRADFPQWLADGADGFYLPQETGTSEGVIRRTIDTMLNTSLHAATECFRTRVGADLRDDPSRISIPAMLIHGQRDVSEPVAVGRGIAEMLPDCRYLEYADAPHGMYHTHQRRLLRDMQSFIESLANA</sequence>
<dbReference type="PANTHER" id="PTHR43798">
    <property type="entry name" value="MONOACYLGLYCEROL LIPASE"/>
    <property type="match status" value="1"/>
</dbReference>